<evidence type="ECO:0000313" key="11">
    <source>
        <dbReference type="Proteomes" id="UP000256321"/>
    </source>
</evidence>
<evidence type="ECO:0000256" key="4">
    <source>
        <dbReference type="ARBA" id="ARBA00022989"/>
    </source>
</evidence>
<evidence type="ECO:0000256" key="5">
    <source>
        <dbReference type="ARBA" id="ARBA00023136"/>
    </source>
</evidence>
<feature type="transmembrane region" description="Helical" evidence="6">
    <location>
        <begin position="723"/>
        <end position="743"/>
    </location>
</feature>
<feature type="transmembrane region" description="Helical" evidence="6">
    <location>
        <begin position="20"/>
        <end position="40"/>
    </location>
</feature>
<feature type="transmembrane region" description="Helical" evidence="6">
    <location>
        <begin position="671"/>
        <end position="693"/>
    </location>
</feature>
<dbReference type="InterPro" id="IPR025857">
    <property type="entry name" value="MacB_PCD"/>
</dbReference>
<dbReference type="Pfam" id="PF02687">
    <property type="entry name" value="FtsX"/>
    <property type="match status" value="2"/>
</dbReference>
<keyword evidence="4 6" id="KW-1133">Transmembrane helix</keyword>
<feature type="domain" description="MacB-like periplasmic core" evidence="8">
    <location>
        <begin position="76"/>
        <end position="239"/>
    </location>
</feature>
<protein>
    <submittedName>
        <fullName evidence="10">ABC transporter permease</fullName>
    </submittedName>
</protein>
<evidence type="ECO:0000256" key="3">
    <source>
        <dbReference type="ARBA" id="ARBA00022692"/>
    </source>
</evidence>
<evidence type="ECO:0000313" key="12">
    <source>
        <dbReference type="Proteomes" id="UP000629596"/>
    </source>
</evidence>
<comment type="caution">
    <text evidence="10">The sequence shown here is derived from an EMBL/GenBank/DDBJ whole genome shotgun (WGS) entry which is preliminary data.</text>
</comment>
<keyword evidence="2" id="KW-1003">Cell membrane</keyword>
<dbReference type="InterPro" id="IPR003838">
    <property type="entry name" value="ABC3_permease_C"/>
</dbReference>
<evidence type="ECO:0000259" key="8">
    <source>
        <dbReference type="Pfam" id="PF12704"/>
    </source>
</evidence>
<feature type="transmembrane region" description="Helical" evidence="6">
    <location>
        <begin position="377"/>
        <end position="403"/>
    </location>
</feature>
<dbReference type="GO" id="GO:0005886">
    <property type="term" value="C:plasma membrane"/>
    <property type="evidence" value="ECO:0007669"/>
    <property type="project" value="UniProtKB-SubCell"/>
</dbReference>
<keyword evidence="12" id="KW-1185">Reference proteome</keyword>
<reference evidence="9 12" key="2">
    <citation type="submission" date="2020-08" db="EMBL/GenBank/DDBJ databases">
        <title>Genome public.</title>
        <authorList>
            <person name="Liu C."/>
            <person name="Sun Q."/>
        </authorList>
    </citation>
    <scope>NUCLEOTIDE SEQUENCE [LARGE SCALE GENOMIC DNA]</scope>
    <source>
        <strain evidence="9 12">426_9</strain>
    </source>
</reference>
<comment type="subcellular location">
    <subcellularLocation>
        <location evidence="1">Cell membrane</location>
        <topology evidence="1">Multi-pass membrane protein</topology>
    </subcellularLocation>
</comment>
<reference evidence="10 11" key="1">
    <citation type="submission" date="2018-07" db="EMBL/GenBank/DDBJ databases">
        <title>Parabacteroides acidifaciens nov. sp., isolated from human feces.</title>
        <authorList>
            <person name="Wang Y.J."/>
        </authorList>
    </citation>
    <scope>NUCLEOTIDE SEQUENCE [LARGE SCALE GENOMIC DNA]</scope>
    <source>
        <strain evidence="10 11">426-9</strain>
    </source>
</reference>
<evidence type="ECO:0000256" key="2">
    <source>
        <dbReference type="ARBA" id="ARBA00022475"/>
    </source>
</evidence>
<dbReference type="EMBL" id="JACRTI010000053">
    <property type="protein sequence ID" value="MBC8603302.1"/>
    <property type="molecule type" value="Genomic_DNA"/>
</dbReference>
<dbReference type="RefSeq" id="WP_115500796.1">
    <property type="nucleotide sequence ID" value="NZ_JACRTI010000053.1"/>
</dbReference>
<dbReference type="Proteomes" id="UP000256321">
    <property type="component" value="Unassembled WGS sequence"/>
</dbReference>
<feature type="transmembrane region" description="Helical" evidence="6">
    <location>
        <begin position="755"/>
        <end position="775"/>
    </location>
</feature>
<accession>A0A3D8HAE7</accession>
<dbReference type="AlphaFoldDB" id="A0A3D8HAE7"/>
<dbReference type="PANTHER" id="PTHR30572">
    <property type="entry name" value="MEMBRANE COMPONENT OF TRANSPORTER-RELATED"/>
    <property type="match status" value="1"/>
</dbReference>
<dbReference type="InterPro" id="IPR050250">
    <property type="entry name" value="Macrolide_Exporter_MacB"/>
</dbReference>
<name>A0A3D8HAE7_9BACT</name>
<organism evidence="10 11">
    <name type="scientific">Parabacteroides acidifaciens</name>
    <dbReference type="NCBI Taxonomy" id="2290935"/>
    <lineage>
        <taxon>Bacteria</taxon>
        <taxon>Pseudomonadati</taxon>
        <taxon>Bacteroidota</taxon>
        <taxon>Bacteroidia</taxon>
        <taxon>Bacteroidales</taxon>
        <taxon>Tannerellaceae</taxon>
        <taxon>Parabacteroides</taxon>
    </lineage>
</organism>
<dbReference type="GO" id="GO:0022857">
    <property type="term" value="F:transmembrane transporter activity"/>
    <property type="evidence" value="ECO:0007669"/>
    <property type="project" value="TreeGrafter"/>
</dbReference>
<keyword evidence="3 6" id="KW-0812">Transmembrane</keyword>
<feature type="domain" description="ABC3 transporter permease C-terminal" evidence="7">
    <location>
        <begin position="290"/>
        <end position="407"/>
    </location>
</feature>
<evidence type="ECO:0000313" key="10">
    <source>
        <dbReference type="EMBL" id="RDU47959.1"/>
    </source>
</evidence>
<feature type="domain" description="MacB-like periplasmic core" evidence="8">
    <location>
        <begin position="477"/>
        <end position="638"/>
    </location>
</feature>
<feature type="domain" description="ABC3 transporter permease C-terminal" evidence="7">
    <location>
        <begin position="676"/>
        <end position="787"/>
    </location>
</feature>
<dbReference type="EMBL" id="QREV01000053">
    <property type="protein sequence ID" value="RDU47959.1"/>
    <property type="molecule type" value="Genomic_DNA"/>
</dbReference>
<evidence type="ECO:0000256" key="1">
    <source>
        <dbReference type="ARBA" id="ARBA00004651"/>
    </source>
</evidence>
<gene>
    <name evidence="10" type="ORF">DWU89_16835</name>
    <name evidence="9" type="ORF">H8784_16435</name>
</gene>
<dbReference type="PANTHER" id="PTHR30572:SF18">
    <property type="entry name" value="ABC-TYPE MACROLIDE FAMILY EXPORT SYSTEM PERMEASE COMPONENT 2"/>
    <property type="match status" value="1"/>
</dbReference>
<evidence type="ECO:0000313" key="9">
    <source>
        <dbReference type="EMBL" id="MBC8603302.1"/>
    </source>
</evidence>
<evidence type="ECO:0000256" key="6">
    <source>
        <dbReference type="SAM" id="Phobius"/>
    </source>
</evidence>
<feature type="transmembrane region" description="Helical" evidence="6">
    <location>
        <begin position="288"/>
        <end position="311"/>
    </location>
</feature>
<proteinExistence type="predicted"/>
<feature type="transmembrane region" description="Helical" evidence="6">
    <location>
        <begin position="424"/>
        <end position="448"/>
    </location>
</feature>
<dbReference type="Pfam" id="PF12704">
    <property type="entry name" value="MacB_PCD"/>
    <property type="match status" value="2"/>
</dbReference>
<evidence type="ECO:0000259" key="7">
    <source>
        <dbReference type="Pfam" id="PF02687"/>
    </source>
</evidence>
<feature type="transmembrane region" description="Helical" evidence="6">
    <location>
        <begin position="332"/>
        <end position="357"/>
    </location>
</feature>
<keyword evidence="5 6" id="KW-0472">Membrane</keyword>
<sequence>MKTLVRNFLGMFRRFQMAMFLNVAGLSVAFAAFLILMMQVRYDYGFDRCHPKAERIFLAELCDSVMADGRVIYPGAFPDVLIASSPHIEAGTLITPYDKRYYLTIGEGGDQKGFRERVTTCHPDIVNIFGFTFVEGDGSCLEDPEKAIIPESLARRMFAGEPAVGRQIHSHDWVWTKTVKNMTVGAVYRDFPENTQLSNNIYMAIDASFRKPTEWGGSNWLCYLLLDSPESAAAVEDNFNRTFDYSQIWGADHLHLRLIPLEDIHYMNMQDVWGASPLKTQSPDTVRLLFFIGWLILLIAAVNYMNFSTALTPMRIRSINTQKVLGSPAGALRLSLLVEAAGICLVAYVLALVWIYLLNRGQFLSFVEADISLLSNLSVVTATGAIALLVGVLAGVYPAYYITSFPPALVLKGSFGLSPAGKRLRTALIGLQYVVSIALIVGACIIQLQNYFMRHYNLGFDRDRIVIAELSNEMSGKHRDAYVDQLMKYPEIENVAFAFQKFGGEDSYSTYEFSCKEETFNGFLLNVSPSFLDVMGIRLTEGDNFSRTDERDSLNHFVFNETARRANDLHLGDLVDMGWGPGRIVGFTDDVLLTSMREEKTNMAFLVSTPKVMQPLNFSYIRLRAGADAEKVVGYIREAAANIDASYPLEIEFYDSLYNQLYHREEFVKQMVTWSSVLAILISIVGVFGLVIFETQYRRKEIGIRKVHGATVADILLMFNRKYFYIVVVCFILATPVAYMLASGWLKTFVYRTPVYWWVFVLAFGIILLVTLLTVSFQNWRTARENPVESIHVE</sequence>
<dbReference type="Proteomes" id="UP000629596">
    <property type="component" value="Unassembled WGS sequence"/>
</dbReference>